<keyword evidence="3" id="KW-0378">Hydrolase</keyword>
<dbReference type="Pfam" id="PF03029">
    <property type="entry name" value="ATP_bind_1"/>
    <property type="match status" value="1"/>
</dbReference>
<evidence type="ECO:0000256" key="4">
    <source>
        <dbReference type="ARBA" id="ARBA00023134"/>
    </source>
</evidence>
<dbReference type="SUPFAM" id="SSF52540">
    <property type="entry name" value="P-loop containing nucleoside triphosphate hydrolases"/>
    <property type="match status" value="1"/>
</dbReference>
<sequence length="188" mass="19816">MPSSVKIVVGGGHNVGKTTFIGAVSEIEPLVAAAATEVALGAEDPESWADDPRPGVALDVGRITLDSSLLLYLFGTPAEDGLVFLWDELVDGALGAVIVVDTGRVEDCQPVLDHCAERGTPFVVAVNRVDGGDHRDVRAVRAALGLAHWIPVLDCDARQRDSVKKVLVTLAEQVVAHRTDHLTARTAG</sequence>
<evidence type="ECO:0000313" key="6">
    <source>
        <dbReference type="Proteomes" id="UP000540698"/>
    </source>
</evidence>
<dbReference type="GO" id="GO:0005524">
    <property type="term" value="F:ATP binding"/>
    <property type="evidence" value="ECO:0007669"/>
    <property type="project" value="UniProtKB-KW"/>
</dbReference>
<dbReference type="AlphaFoldDB" id="A0A7X6L9E4"/>
<evidence type="ECO:0000256" key="2">
    <source>
        <dbReference type="ARBA" id="ARBA00022741"/>
    </source>
</evidence>
<dbReference type="Gene3D" id="3.40.50.300">
    <property type="entry name" value="P-loop containing nucleotide triphosphate hydrolases"/>
    <property type="match status" value="1"/>
</dbReference>
<dbReference type="CDD" id="cd00882">
    <property type="entry name" value="Ras_like_GTPase"/>
    <property type="match status" value="1"/>
</dbReference>
<dbReference type="PANTHER" id="PTHR42708">
    <property type="entry name" value="ATP/GTP-BINDING PROTEIN-RELATED"/>
    <property type="match status" value="1"/>
</dbReference>
<dbReference type="Proteomes" id="UP000540698">
    <property type="component" value="Unassembled WGS sequence"/>
</dbReference>
<dbReference type="GO" id="GO:0016787">
    <property type="term" value="F:hydrolase activity"/>
    <property type="evidence" value="ECO:0007669"/>
    <property type="project" value="UniProtKB-KW"/>
</dbReference>
<keyword evidence="6" id="KW-1185">Reference proteome</keyword>
<keyword evidence="5" id="KW-0067">ATP-binding</keyword>
<name>A0A7X6L9E4_9NOCA</name>
<proteinExistence type="inferred from homology"/>
<organism evidence="5 6">
    <name type="scientific">Nocardia gamkensis</name>
    <dbReference type="NCBI Taxonomy" id="352869"/>
    <lineage>
        <taxon>Bacteria</taxon>
        <taxon>Bacillati</taxon>
        <taxon>Actinomycetota</taxon>
        <taxon>Actinomycetes</taxon>
        <taxon>Mycobacteriales</taxon>
        <taxon>Nocardiaceae</taxon>
        <taxon>Nocardia</taxon>
    </lineage>
</organism>
<evidence type="ECO:0000313" key="5">
    <source>
        <dbReference type="EMBL" id="NKY30062.1"/>
    </source>
</evidence>
<accession>A0A7X6L9E4</accession>
<dbReference type="InterPro" id="IPR052705">
    <property type="entry name" value="Gliding_Motility_GTPase"/>
</dbReference>
<reference evidence="5 6" key="1">
    <citation type="submission" date="2020-04" db="EMBL/GenBank/DDBJ databases">
        <title>MicrobeNet Type strains.</title>
        <authorList>
            <person name="Nicholson A.C."/>
        </authorList>
    </citation>
    <scope>NUCLEOTIDE SEQUENCE [LARGE SCALE GENOMIC DNA]</scope>
    <source>
        <strain evidence="5 6">DSM 44956</strain>
    </source>
</reference>
<evidence type="ECO:0000256" key="1">
    <source>
        <dbReference type="ARBA" id="ARBA00005290"/>
    </source>
</evidence>
<protein>
    <submittedName>
        <fullName evidence="5">ATP-binding protein</fullName>
    </submittedName>
</protein>
<comment type="caution">
    <text evidence="5">The sequence shown here is derived from an EMBL/GenBank/DDBJ whole genome shotgun (WGS) entry which is preliminary data.</text>
</comment>
<dbReference type="InterPro" id="IPR027417">
    <property type="entry name" value="P-loop_NTPase"/>
</dbReference>
<dbReference type="GO" id="GO:0005525">
    <property type="term" value="F:GTP binding"/>
    <property type="evidence" value="ECO:0007669"/>
    <property type="project" value="UniProtKB-KW"/>
</dbReference>
<dbReference type="InterPro" id="IPR004130">
    <property type="entry name" value="Gpn"/>
</dbReference>
<evidence type="ECO:0000256" key="3">
    <source>
        <dbReference type="ARBA" id="ARBA00022801"/>
    </source>
</evidence>
<dbReference type="EMBL" id="JAAXOS010000015">
    <property type="protein sequence ID" value="NKY30062.1"/>
    <property type="molecule type" value="Genomic_DNA"/>
</dbReference>
<keyword evidence="4" id="KW-0342">GTP-binding</keyword>
<keyword evidence="2" id="KW-0547">Nucleotide-binding</keyword>
<comment type="similarity">
    <text evidence="1">Belongs to the GPN-loop GTPase family.</text>
</comment>
<dbReference type="PANTHER" id="PTHR42708:SF1">
    <property type="entry name" value="GLIDING MOTILITY PROTEIN MGLA"/>
    <property type="match status" value="1"/>
</dbReference>
<gene>
    <name evidence="5" type="ORF">HGB38_28195</name>
</gene>